<dbReference type="EMBL" id="MOOV01000258">
    <property type="protein sequence ID" value="OUB86703.1"/>
    <property type="molecule type" value="Genomic_DNA"/>
</dbReference>
<dbReference type="SUPFAM" id="SSF46689">
    <property type="entry name" value="Homeodomain-like"/>
    <property type="match status" value="1"/>
</dbReference>
<organism evidence="2 3">
    <name type="scientific">Bacillus thuringiensis subsp. medellin</name>
    <dbReference type="NCBI Taxonomy" id="79672"/>
    <lineage>
        <taxon>Bacteria</taxon>
        <taxon>Bacillati</taxon>
        <taxon>Bacillota</taxon>
        <taxon>Bacilli</taxon>
        <taxon>Bacillales</taxon>
        <taxon>Bacillaceae</taxon>
        <taxon>Bacillus</taxon>
        <taxon>Bacillus cereus group</taxon>
    </lineage>
</organism>
<evidence type="ECO:0000259" key="1">
    <source>
        <dbReference type="Pfam" id="PF13518"/>
    </source>
</evidence>
<accession>A0A9X6R9U9</accession>
<evidence type="ECO:0000313" key="3">
    <source>
        <dbReference type="Proteomes" id="UP000195160"/>
    </source>
</evidence>
<dbReference type="RefSeq" id="WP_219811168.1">
    <property type="nucleotide sequence ID" value="NZ_MOOV01000258.1"/>
</dbReference>
<proteinExistence type="predicted"/>
<name>A0A9X6R9U9_BACTV</name>
<dbReference type="Pfam" id="PF13518">
    <property type="entry name" value="HTH_28"/>
    <property type="match status" value="1"/>
</dbReference>
<feature type="domain" description="Insertion element IS150 protein InsJ-like helix-turn-helix" evidence="1">
    <location>
        <begin position="23"/>
        <end position="71"/>
    </location>
</feature>
<comment type="caution">
    <text evidence="2">The sequence shown here is derived from an EMBL/GenBank/DDBJ whole genome shotgun (WGS) entry which is preliminary data.</text>
</comment>
<evidence type="ECO:0000313" key="2">
    <source>
        <dbReference type="EMBL" id="OUB86703.1"/>
    </source>
</evidence>
<protein>
    <recommendedName>
        <fullName evidence="1">Insertion element IS150 protein InsJ-like helix-turn-helix domain-containing protein</fullName>
    </recommendedName>
</protein>
<sequence length="131" mass="15866">MDKEHYHSLTQCTEQQLEDAYKKYKIIFPYLENEKTVQQISEETKLSIRIIQYWICKFKENGLLGLVRKERSDCGKFKIPDLVQQQIQKIYLENKNISISSMHRRIKKWCEENELAEPSYYQVWSFMFSAE</sequence>
<dbReference type="InterPro" id="IPR009057">
    <property type="entry name" value="Homeodomain-like_sf"/>
</dbReference>
<reference evidence="2 3" key="1">
    <citation type="submission" date="2016-10" db="EMBL/GenBank/DDBJ databases">
        <title>Comparative genomics of Bacillus thuringiensis reveals a path to pathogens against multiple invertebrate hosts.</title>
        <authorList>
            <person name="Zheng J."/>
            <person name="Gao Q."/>
            <person name="Liu H."/>
            <person name="Peng D."/>
            <person name="Ruan L."/>
            <person name="Sun M."/>
        </authorList>
    </citation>
    <scope>NUCLEOTIDE SEQUENCE [LARGE SCALE GENOMIC DNA]</scope>
    <source>
        <strain evidence="2">T30001</strain>
    </source>
</reference>
<dbReference type="AlphaFoldDB" id="A0A9X6R9U9"/>
<dbReference type="InterPro" id="IPR055247">
    <property type="entry name" value="InsJ-like_HTH"/>
</dbReference>
<gene>
    <name evidence="2" type="ORF">BK784_32505</name>
</gene>
<dbReference type="Proteomes" id="UP000195160">
    <property type="component" value="Unassembled WGS sequence"/>
</dbReference>